<organism evidence="7 8">
    <name type="scientific">Anopheles dirus</name>
    <dbReference type="NCBI Taxonomy" id="7168"/>
    <lineage>
        <taxon>Eukaryota</taxon>
        <taxon>Metazoa</taxon>
        <taxon>Ecdysozoa</taxon>
        <taxon>Arthropoda</taxon>
        <taxon>Hexapoda</taxon>
        <taxon>Insecta</taxon>
        <taxon>Pterygota</taxon>
        <taxon>Neoptera</taxon>
        <taxon>Endopterygota</taxon>
        <taxon>Diptera</taxon>
        <taxon>Nematocera</taxon>
        <taxon>Culicoidea</taxon>
        <taxon>Culicidae</taxon>
        <taxon>Anophelinae</taxon>
        <taxon>Anopheles</taxon>
    </lineage>
</organism>
<dbReference type="Gene3D" id="3.30.160.60">
    <property type="entry name" value="Classic Zinc Finger"/>
    <property type="match status" value="6"/>
</dbReference>
<sequence>MAPGAEQAAVSAMAAIASDILTPPSTPPTKRADSSSSHRYRCEHCGQTFKRQDAHDRHLFQHTGVHEYQCLEAGCGKAYTNRSHLARHVRAKHLERPAEREPPRACKHPGCGKMFASEQKMMRHFRALHLHGRSYKCDDCGEQFTRKVQLRWHRYQHTGQYPHRCTACGENFTNLKALQRHRCRERAVQCTRCDRAFARWSEMVTHRRLEHPAVHRCEQCGKQFHTRSAMKQHARLHRTGEAEGERDVYQCPHEGCPRFYEHERNLYAHVRSKHEGRKREQHVCPVADCGRVLATRQKLNQHRKLHLRASKARKVPAPARVAVPKELPAPAPAPVDVTTDSEVESGMPAAPELLSCNLQRLCAELDAMRAETGELAV</sequence>
<reference evidence="7" key="2">
    <citation type="submission" date="2020-05" db="UniProtKB">
        <authorList>
            <consortium name="EnsemblMetazoa"/>
        </authorList>
    </citation>
    <scope>IDENTIFICATION</scope>
    <source>
        <strain evidence="7">WRAIR2</strain>
    </source>
</reference>
<dbReference type="Pfam" id="PF00096">
    <property type="entry name" value="zf-C2H2"/>
    <property type="match status" value="3"/>
</dbReference>
<feature type="domain" description="C2H2-type" evidence="6">
    <location>
        <begin position="188"/>
        <end position="211"/>
    </location>
</feature>
<dbReference type="AlphaFoldDB" id="A0A182MZI5"/>
<keyword evidence="4" id="KW-0862">Zinc</keyword>
<dbReference type="Proteomes" id="UP000075884">
    <property type="component" value="Unassembled WGS sequence"/>
</dbReference>
<feature type="domain" description="C2H2-type" evidence="6">
    <location>
        <begin position="215"/>
        <end position="242"/>
    </location>
</feature>
<dbReference type="InterPro" id="IPR036236">
    <property type="entry name" value="Znf_C2H2_sf"/>
</dbReference>
<dbReference type="PANTHER" id="PTHR23226">
    <property type="entry name" value="ZINC FINGER AND SCAN DOMAIN-CONTAINING"/>
    <property type="match status" value="1"/>
</dbReference>
<evidence type="ECO:0000256" key="3">
    <source>
        <dbReference type="ARBA" id="ARBA00022771"/>
    </source>
</evidence>
<evidence type="ECO:0000256" key="4">
    <source>
        <dbReference type="ARBA" id="ARBA00022833"/>
    </source>
</evidence>
<dbReference type="SUPFAM" id="SSF57667">
    <property type="entry name" value="beta-beta-alpha zinc fingers"/>
    <property type="match status" value="3"/>
</dbReference>
<evidence type="ECO:0000256" key="1">
    <source>
        <dbReference type="ARBA" id="ARBA00022723"/>
    </source>
</evidence>
<evidence type="ECO:0000256" key="5">
    <source>
        <dbReference type="PROSITE-ProRule" id="PRU00042"/>
    </source>
</evidence>
<accession>A0A182MZI5</accession>
<feature type="domain" description="C2H2-type" evidence="6">
    <location>
        <begin position="282"/>
        <end position="311"/>
    </location>
</feature>
<keyword evidence="8" id="KW-1185">Reference proteome</keyword>
<feature type="domain" description="C2H2-type" evidence="6">
    <location>
        <begin position="135"/>
        <end position="162"/>
    </location>
</feature>
<feature type="domain" description="C2H2-type" evidence="6">
    <location>
        <begin position="40"/>
        <end position="67"/>
    </location>
</feature>
<dbReference type="InterPro" id="IPR013087">
    <property type="entry name" value="Znf_C2H2_type"/>
</dbReference>
<dbReference type="SMART" id="SM00355">
    <property type="entry name" value="ZnF_C2H2"/>
    <property type="match status" value="9"/>
</dbReference>
<keyword evidence="3 5" id="KW-0863">Zinc-finger</keyword>
<keyword evidence="2" id="KW-0677">Repeat</keyword>
<dbReference type="EnsemblMetazoa" id="ADIR000790-RA">
    <property type="protein sequence ID" value="ADIR000790-PA"/>
    <property type="gene ID" value="ADIR000790"/>
</dbReference>
<feature type="domain" description="C2H2-type" evidence="6">
    <location>
        <begin position="104"/>
        <end position="134"/>
    </location>
</feature>
<dbReference type="STRING" id="7168.A0A182MZI5"/>
<dbReference type="VEuPathDB" id="VectorBase:ADIR000790"/>
<dbReference type="Pfam" id="PF13912">
    <property type="entry name" value="zf-C2H2_6"/>
    <property type="match status" value="1"/>
</dbReference>
<evidence type="ECO:0000259" key="6">
    <source>
        <dbReference type="PROSITE" id="PS50157"/>
    </source>
</evidence>
<feature type="domain" description="C2H2-type" evidence="6">
    <location>
        <begin position="249"/>
        <end position="279"/>
    </location>
</feature>
<feature type="domain" description="C2H2-type" evidence="6">
    <location>
        <begin position="68"/>
        <end position="97"/>
    </location>
</feature>
<reference evidence="8" key="1">
    <citation type="submission" date="2013-03" db="EMBL/GenBank/DDBJ databases">
        <title>The Genome Sequence of Anopheles dirus WRAIR2.</title>
        <authorList>
            <consortium name="The Broad Institute Genomics Platform"/>
            <person name="Neafsey D.E."/>
            <person name="Walton C."/>
            <person name="Walker B."/>
            <person name="Young S.K."/>
            <person name="Zeng Q."/>
            <person name="Gargeya S."/>
            <person name="Fitzgerald M."/>
            <person name="Haas B."/>
            <person name="Abouelleil A."/>
            <person name="Allen A.W."/>
            <person name="Alvarado L."/>
            <person name="Arachchi H.M."/>
            <person name="Berlin A.M."/>
            <person name="Chapman S.B."/>
            <person name="Gainer-Dewar J."/>
            <person name="Goldberg J."/>
            <person name="Griggs A."/>
            <person name="Gujja S."/>
            <person name="Hansen M."/>
            <person name="Howarth C."/>
            <person name="Imamovic A."/>
            <person name="Ireland A."/>
            <person name="Larimer J."/>
            <person name="McCowan C."/>
            <person name="Murphy C."/>
            <person name="Pearson M."/>
            <person name="Poon T.W."/>
            <person name="Priest M."/>
            <person name="Roberts A."/>
            <person name="Saif S."/>
            <person name="Shea T."/>
            <person name="Sisk P."/>
            <person name="Sykes S."/>
            <person name="Wortman J."/>
            <person name="Nusbaum C."/>
            <person name="Birren B."/>
        </authorList>
    </citation>
    <scope>NUCLEOTIDE SEQUENCE [LARGE SCALE GENOMIC DNA]</scope>
    <source>
        <strain evidence="8">WRAIR2</strain>
    </source>
</reference>
<dbReference type="PROSITE" id="PS50157">
    <property type="entry name" value="ZINC_FINGER_C2H2_2"/>
    <property type="match status" value="8"/>
</dbReference>
<name>A0A182MZI5_9DIPT</name>
<evidence type="ECO:0000313" key="8">
    <source>
        <dbReference type="Proteomes" id="UP000075884"/>
    </source>
</evidence>
<evidence type="ECO:0000256" key="2">
    <source>
        <dbReference type="ARBA" id="ARBA00022737"/>
    </source>
</evidence>
<proteinExistence type="predicted"/>
<dbReference type="GO" id="GO:0008270">
    <property type="term" value="F:zinc ion binding"/>
    <property type="evidence" value="ECO:0007669"/>
    <property type="project" value="UniProtKB-KW"/>
</dbReference>
<dbReference type="PROSITE" id="PS00028">
    <property type="entry name" value="ZINC_FINGER_C2H2_1"/>
    <property type="match status" value="7"/>
</dbReference>
<protein>
    <recommendedName>
        <fullName evidence="6">C2H2-type domain-containing protein</fullName>
    </recommendedName>
</protein>
<keyword evidence="1" id="KW-0479">Metal-binding</keyword>
<evidence type="ECO:0000313" key="7">
    <source>
        <dbReference type="EnsemblMetazoa" id="ADIR000790-PA"/>
    </source>
</evidence>